<keyword evidence="3" id="KW-0201">Cytochrome c-type biogenesis</keyword>
<dbReference type="InterPro" id="IPR050553">
    <property type="entry name" value="Thioredoxin_ResA/DsbE_sf"/>
</dbReference>
<evidence type="ECO:0000256" key="6">
    <source>
        <dbReference type="SAM" id="Phobius"/>
    </source>
</evidence>
<reference evidence="8 9" key="1">
    <citation type="submission" date="2016-10" db="EMBL/GenBank/DDBJ databases">
        <authorList>
            <person name="de Groot N.N."/>
        </authorList>
    </citation>
    <scope>NUCLEOTIDE SEQUENCE [LARGE SCALE GENOMIC DNA]</scope>
    <source>
        <strain evidence="8 9">U95</strain>
    </source>
</reference>
<dbReference type="GO" id="GO:0015036">
    <property type="term" value="F:disulfide oxidoreductase activity"/>
    <property type="evidence" value="ECO:0007669"/>
    <property type="project" value="InterPro"/>
</dbReference>
<dbReference type="InterPro" id="IPR004799">
    <property type="entry name" value="Periplasmic_diS_OxRdtase_DsbE"/>
</dbReference>
<feature type="transmembrane region" description="Helical" evidence="6">
    <location>
        <begin position="6"/>
        <end position="26"/>
    </location>
</feature>
<dbReference type="PANTHER" id="PTHR42852:SF6">
    <property type="entry name" value="THIOL:DISULFIDE INTERCHANGE PROTEIN DSBE"/>
    <property type="match status" value="1"/>
</dbReference>
<keyword evidence="6" id="KW-0472">Membrane</keyword>
<evidence type="ECO:0000256" key="1">
    <source>
        <dbReference type="ARBA" id="ARBA00004196"/>
    </source>
</evidence>
<comment type="subcellular location">
    <subcellularLocation>
        <location evidence="1">Cell envelope</location>
    </subcellularLocation>
</comment>
<evidence type="ECO:0000259" key="7">
    <source>
        <dbReference type="PROSITE" id="PS51352"/>
    </source>
</evidence>
<keyword evidence="9" id="KW-1185">Reference proteome</keyword>
<comment type="similarity">
    <text evidence="2">Belongs to the thioredoxin family. DsbE subfamily.</text>
</comment>
<dbReference type="STRING" id="1156985.SAMN04488118_102482"/>
<dbReference type="PANTHER" id="PTHR42852">
    <property type="entry name" value="THIOL:DISULFIDE INTERCHANGE PROTEIN DSBE"/>
    <property type="match status" value="1"/>
</dbReference>
<organism evidence="8 9">
    <name type="scientific">Epibacterium ulvae</name>
    <dbReference type="NCBI Taxonomy" id="1156985"/>
    <lineage>
        <taxon>Bacteria</taxon>
        <taxon>Pseudomonadati</taxon>
        <taxon>Pseudomonadota</taxon>
        <taxon>Alphaproteobacteria</taxon>
        <taxon>Rhodobacterales</taxon>
        <taxon>Roseobacteraceae</taxon>
        <taxon>Epibacterium</taxon>
    </lineage>
</organism>
<evidence type="ECO:0000313" key="8">
    <source>
        <dbReference type="EMBL" id="SCZ55830.1"/>
    </source>
</evidence>
<dbReference type="Proteomes" id="UP000198767">
    <property type="component" value="Unassembled WGS sequence"/>
</dbReference>
<dbReference type="Gene3D" id="3.40.30.10">
    <property type="entry name" value="Glutaredoxin"/>
    <property type="match status" value="1"/>
</dbReference>
<dbReference type="Pfam" id="PF08534">
    <property type="entry name" value="Redoxin"/>
    <property type="match status" value="1"/>
</dbReference>
<dbReference type="SUPFAM" id="SSF52833">
    <property type="entry name" value="Thioredoxin-like"/>
    <property type="match status" value="1"/>
</dbReference>
<name>A0A1G5Q2Z7_9RHOB</name>
<dbReference type="NCBIfam" id="TIGR00385">
    <property type="entry name" value="dsbE"/>
    <property type="match status" value="1"/>
</dbReference>
<feature type="domain" description="Thioredoxin" evidence="7">
    <location>
        <begin position="37"/>
        <end position="173"/>
    </location>
</feature>
<evidence type="ECO:0000313" key="9">
    <source>
        <dbReference type="Proteomes" id="UP000198767"/>
    </source>
</evidence>
<dbReference type="AlphaFoldDB" id="A0A1G5Q2Z7"/>
<dbReference type="InterPro" id="IPR017937">
    <property type="entry name" value="Thioredoxin_CS"/>
</dbReference>
<dbReference type="GO" id="GO:0017004">
    <property type="term" value="P:cytochrome complex assembly"/>
    <property type="evidence" value="ECO:0007669"/>
    <property type="project" value="UniProtKB-KW"/>
</dbReference>
<evidence type="ECO:0000256" key="2">
    <source>
        <dbReference type="ARBA" id="ARBA00007758"/>
    </source>
</evidence>
<dbReference type="RefSeq" id="WP_090216841.1">
    <property type="nucleotide sequence ID" value="NZ_CANMPF010000001.1"/>
</dbReference>
<dbReference type="OrthoDB" id="9799347at2"/>
<gene>
    <name evidence="8" type="ORF">SAMN04488118_102482</name>
</gene>
<dbReference type="EMBL" id="FMWG01000002">
    <property type="protein sequence ID" value="SCZ55830.1"/>
    <property type="molecule type" value="Genomic_DNA"/>
</dbReference>
<keyword evidence="5" id="KW-0676">Redox-active center</keyword>
<evidence type="ECO:0000256" key="5">
    <source>
        <dbReference type="ARBA" id="ARBA00023284"/>
    </source>
</evidence>
<keyword evidence="4" id="KW-1015">Disulfide bond</keyword>
<dbReference type="GO" id="GO:0030288">
    <property type="term" value="C:outer membrane-bounded periplasmic space"/>
    <property type="evidence" value="ECO:0007669"/>
    <property type="project" value="InterPro"/>
</dbReference>
<keyword evidence="6" id="KW-1133">Transmembrane helix</keyword>
<proteinExistence type="inferred from homology"/>
<protein>
    <submittedName>
        <fullName evidence="8">Cytochrome c biogenesis protein CcmG, thiol:disulfide interchange protein DsbE</fullName>
    </submittedName>
</protein>
<keyword evidence="6" id="KW-0812">Transmembrane</keyword>
<dbReference type="InterPro" id="IPR013766">
    <property type="entry name" value="Thioredoxin_domain"/>
</dbReference>
<dbReference type="InterPro" id="IPR013740">
    <property type="entry name" value="Redoxin"/>
</dbReference>
<accession>A0A1G5Q2Z7</accession>
<evidence type="ECO:0000256" key="4">
    <source>
        <dbReference type="ARBA" id="ARBA00023157"/>
    </source>
</evidence>
<dbReference type="PROSITE" id="PS00194">
    <property type="entry name" value="THIOREDOXIN_1"/>
    <property type="match status" value="1"/>
</dbReference>
<evidence type="ECO:0000256" key="3">
    <source>
        <dbReference type="ARBA" id="ARBA00022748"/>
    </source>
</evidence>
<dbReference type="InterPro" id="IPR036249">
    <property type="entry name" value="Thioredoxin-like_sf"/>
</dbReference>
<dbReference type="PROSITE" id="PS51352">
    <property type="entry name" value="THIOREDOXIN_2"/>
    <property type="match status" value="1"/>
</dbReference>
<sequence>MVKVSPLMAVPVALFTGFAMLAFVGLHRDDPDGLPSVLVGRDAPAVSSAPLLEYPEFQTADLQGQGISLVNFWASWCAPCRAEHPNLMELAETYPVYGINQDYGEKDAKAFLDELGNPYAGILFDGSKRQSIDWGVYGLPETFVVDEDGKILARIAGPLTQRVIENTLEPIFAAQVSEKQ</sequence>